<dbReference type="AlphaFoldDB" id="A0A6P1MGC0"/>
<evidence type="ECO:0000313" key="3">
    <source>
        <dbReference type="Proteomes" id="UP000463883"/>
    </source>
</evidence>
<keyword evidence="3" id="KW-1185">Reference proteome</keyword>
<reference evidence="2 3" key="1">
    <citation type="submission" date="2020-01" db="EMBL/GenBank/DDBJ databases">
        <title>Genomic analysis of Aminipila sp. CBA3637.</title>
        <authorList>
            <person name="Kim Y.B."/>
            <person name="Roh S.W."/>
        </authorList>
    </citation>
    <scope>NUCLEOTIDE SEQUENCE [LARGE SCALE GENOMIC DNA]</scope>
    <source>
        <strain evidence="2 3">CBA3637</strain>
    </source>
</reference>
<dbReference type="InterPro" id="IPR005531">
    <property type="entry name" value="Asp23"/>
</dbReference>
<dbReference type="RefSeq" id="WP_162363505.1">
    <property type="nucleotide sequence ID" value="NZ_CP047591.1"/>
</dbReference>
<sequence>MSIEQEEKLGAVKISDDVIAICVINAALATKGVAGLSGGLTDTISKNILGKEPLKKGIKLSKEDDEIIIDIYVIVNYGVKIPEVAWNIQKNVKKEVESIVDVPIKTINIHVQGVHFAEQEQQEEQED</sequence>
<dbReference type="EMBL" id="CP047591">
    <property type="protein sequence ID" value="QHI73740.1"/>
    <property type="molecule type" value="Genomic_DNA"/>
</dbReference>
<protein>
    <submittedName>
        <fullName evidence="2">Asp23/Gls24 family envelope stress response protein</fullName>
    </submittedName>
</protein>
<dbReference type="Proteomes" id="UP000463883">
    <property type="component" value="Chromosome"/>
</dbReference>
<dbReference type="KEGG" id="amic:Ami3637_16355"/>
<organism evidence="2 3">
    <name type="scientific">Aminipila terrae</name>
    <dbReference type="NCBI Taxonomy" id="2697030"/>
    <lineage>
        <taxon>Bacteria</taxon>
        <taxon>Bacillati</taxon>
        <taxon>Bacillota</taxon>
        <taxon>Clostridia</taxon>
        <taxon>Peptostreptococcales</taxon>
        <taxon>Anaerovoracaceae</taxon>
        <taxon>Aminipila</taxon>
    </lineage>
</organism>
<evidence type="ECO:0000313" key="2">
    <source>
        <dbReference type="EMBL" id="QHI73740.1"/>
    </source>
</evidence>
<accession>A0A6P1MGC0</accession>
<name>A0A6P1MGC0_9FIRM</name>
<comment type="similarity">
    <text evidence="1">Belongs to the asp23 family.</text>
</comment>
<evidence type="ECO:0000256" key="1">
    <source>
        <dbReference type="ARBA" id="ARBA00005721"/>
    </source>
</evidence>
<dbReference type="Pfam" id="PF03780">
    <property type="entry name" value="Asp23"/>
    <property type="match status" value="1"/>
</dbReference>
<gene>
    <name evidence="2" type="ORF">Ami3637_16355</name>
</gene>
<proteinExistence type="inferred from homology"/>
<dbReference type="PANTHER" id="PTHR34297">
    <property type="entry name" value="HYPOTHETICAL CYTOSOLIC PROTEIN-RELATED"/>
    <property type="match status" value="1"/>
</dbReference>